<evidence type="ECO:0000313" key="2">
    <source>
        <dbReference type="Proteomes" id="UP000647133"/>
    </source>
</evidence>
<dbReference type="EMBL" id="JACYTQ010000001">
    <property type="protein sequence ID" value="MBD8487543.1"/>
    <property type="molecule type" value="Genomic_DNA"/>
</dbReference>
<sequence length="157" mass="17726">MEVKTIVEELREKGRVCVEEGSGKVIELIDPNHYESGKDSDEAVFLLVDIFQIRGIAGQFSEIALDIVEFATKPTVYTTLASKLLENGPVKDGRVKFSVFRNDIWNKIVFSFSRPLIYQEKDGADDVIKLKEKFPLYKPDVKRLFLSPDGDVKIGGE</sequence>
<reference evidence="1 2" key="1">
    <citation type="submission" date="2020-09" db="EMBL/GenBank/DDBJ databases">
        <title>Echinicola sp. CAU 1574 isolated from sand of Sido Beach.</title>
        <authorList>
            <person name="Kim W."/>
        </authorList>
    </citation>
    <scope>NUCLEOTIDE SEQUENCE [LARGE SCALE GENOMIC DNA]</scope>
    <source>
        <strain evidence="1 2">CAU 1574</strain>
    </source>
</reference>
<accession>A0ABR9AFQ8</accession>
<organism evidence="1 2">
    <name type="scientific">Echinicola arenosa</name>
    <dbReference type="NCBI Taxonomy" id="2774144"/>
    <lineage>
        <taxon>Bacteria</taxon>
        <taxon>Pseudomonadati</taxon>
        <taxon>Bacteroidota</taxon>
        <taxon>Cytophagia</taxon>
        <taxon>Cytophagales</taxon>
        <taxon>Cyclobacteriaceae</taxon>
        <taxon>Echinicola</taxon>
    </lineage>
</organism>
<dbReference type="Proteomes" id="UP000647133">
    <property type="component" value="Unassembled WGS sequence"/>
</dbReference>
<evidence type="ECO:0000313" key="1">
    <source>
        <dbReference type="EMBL" id="MBD8487543.1"/>
    </source>
</evidence>
<protein>
    <submittedName>
        <fullName evidence="1">Uncharacterized protein</fullName>
    </submittedName>
</protein>
<dbReference type="RefSeq" id="WP_192007564.1">
    <property type="nucleotide sequence ID" value="NZ_JACYTQ010000001.1"/>
</dbReference>
<keyword evidence="2" id="KW-1185">Reference proteome</keyword>
<comment type="caution">
    <text evidence="1">The sequence shown here is derived from an EMBL/GenBank/DDBJ whole genome shotgun (WGS) entry which is preliminary data.</text>
</comment>
<gene>
    <name evidence="1" type="ORF">IFO69_02170</name>
</gene>
<name>A0ABR9AFQ8_9BACT</name>
<proteinExistence type="predicted"/>